<keyword evidence="2" id="KW-1003">Cell membrane</keyword>
<feature type="transmembrane region" description="Helical" evidence="6">
    <location>
        <begin position="63"/>
        <end position="86"/>
    </location>
</feature>
<dbReference type="PATRIC" id="fig|284581.3.peg.4178"/>
<dbReference type="STRING" id="284581.AMD01_19005"/>
<name>A0A0M0KR30_9BACI</name>
<dbReference type="OrthoDB" id="1653617at2"/>
<keyword evidence="4 6" id="KW-1133">Transmembrane helix</keyword>
<evidence type="ECO:0000313" key="7">
    <source>
        <dbReference type="EMBL" id="KOO41047.1"/>
    </source>
</evidence>
<reference evidence="8" key="1">
    <citation type="submission" date="2015-08" db="EMBL/GenBank/DDBJ databases">
        <title>Fjat-14210 dsm16467.</title>
        <authorList>
            <person name="Liu B."/>
            <person name="Wang J."/>
            <person name="Zhu Y."/>
            <person name="Liu G."/>
            <person name="Chen Q."/>
            <person name="Chen Z."/>
            <person name="Lan J."/>
            <person name="Che J."/>
            <person name="Ge C."/>
            <person name="Shi H."/>
            <person name="Pan Z."/>
            <person name="Liu X."/>
        </authorList>
    </citation>
    <scope>NUCLEOTIDE SEQUENCE [LARGE SCALE GENOMIC DNA]</scope>
    <source>
        <strain evidence="8">DSM 16467</strain>
    </source>
</reference>
<protein>
    <recommendedName>
        <fullName evidence="9">Aromatic acid exporter family protein</fullName>
    </recommendedName>
</protein>
<dbReference type="InterPro" id="IPR010343">
    <property type="entry name" value="ArAE_1"/>
</dbReference>
<dbReference type="PANTHER" id="PTHR30509">
    <property type="entry name" value="P-HYDROXYBENZOIC ACID EFFLUX PUMP SUBUNIT-RELATED"/>
    <property type="match status" value="1"/>
</dbReference>
<organism evidence="7 8">
    <name type="scientific">Priestia koreensis</name>
    <dbReference type="NCBI Taxonomy" id="284581"/>
    <lineage>
        <taxon>Bacteria</taxon>
        <taxon>Bacillati</taxon>
        <taxon>Bacillota</taxon>
        <taxon>Bacilli</taxon>
        <taxon>Bacillales</taxon>
        <taxon>Bacillaceae</taxon>
        <taxon>Priestia</taxon>
    </lineage>
</organism>
<keyword evidence="8" id="KW-1185">Reference proteome</keyword>
<keyword evidence="3 6" id="KW-0812">Transmembrane</keyword>
<evidence type="ECO:0000256" key="1">
    <source>
        <dbReference type="ARBA" id="ARBA00004651"/>
    </source>
</evidence>
<comment type="caution">
    <text evidence="7">The sequence shown here is derived from an EMBL/GenBank/DDBJ whole genome shotgun (WGS) entry which is preliminary data.</text>
</comment>
<keyword evidence="5 6" id="KW-0472">Membrane</keyword>
<accession>A0A0M0KR30</accession>
<comment type="subcellular location">
    <subcellularLocation>
        <location evidence="1">Cell membrane</location>
        <topology evidence="1">Multi-pass membrane protein</topology>
    </subcellularLocation>
</comment>
<dbReference type="GO" id="GO:0005886">
    <property type="term" value="C:plasma membrane"/>
    <property type="evidence" value="ECO:0007669"/>
    <property type="project" value="UniProtKB-SubCell"/>
</dbReference>
<evidence type="ECO:0000256" key="3">
    <source>
        <dbReference type="ARBA" id="ARBA00022692"/>
    </source>
</evidence>
<dbReference type="RefSeq" id="WP_053403030.1">
    <property type="nucleotide sequence ID" value="NZ_LILC01000030.1"/>
</dbReference>
<evidence type="ECO:0008006" key="9">
    <source>
        <dbReference type="Google" id="ProtNLM"/>
    </source>
</evidence>
<dbReference type="EMBL" id="LILC01000030">
    <property type="protein sequence ID" value="KOO41047.1"/>
    <property type="molecule type" value="Genomic_DNA"/>
</dbReference>
<evidence type="ECO:0000256" key="6">
    <source>
        <dbReference type="SAM" id="Phobius"/>
    </source>
</evidence>
<feature type="transmembrane region" description="Helical" evidence="6">
    <location>
        <begin position="116"/>
        <end position="143"/>
    </location>
</feature>
<evidence type="ECO:0000256" key="5">
    <source>
        <dbReference type="ARBA" id="ARBA00023136"/>
    </source>
</evidence>
<sequence>MKLGARILKTGIAITLALVLAKYLGSPSPIFAGIAAIFAIQPSIYRSYLTVLEQVQGNVIGALLAVVFVLIFGNNPFIIGLTAVIVIGINLKLKINNTIGLALVTVLSIMESTSDHFVLFALIRFSTILLGVLSAFAVNLIFLPPKYETKLYYKIVYTTEEIIKWIRISMRQATEYTLLKADISKIKDQIKRMDQFFDFYKEERTHSKKNRYVKSRKLVLFRQMIVTTNASYKILKLLHRLENDILHLPKNMQDLITSEIECLLGYHEHLMLKFIGKIKVQQTEPIADEVCTGRRALIHAFMQQRLQEEDSDNKAVYHLFPVVAAILEYSDHLDHLETLIDSFHSYHKDINEFQIEDAPELE</sequence>
<dbReference type="AlphaFoldDB" id="A0A0M0KR30"/>
<evidence type="ECO:0000256" key="4">
    <source>
        <dbReference type="ARBA" id="ARBA00022989"/>
    </source>
</evidence>
<dbReference type="Proteomes" id="UP000037558">
    <property type="component" value="Unassembled WGS sequence"/>
</dbReference>
<proteinExistence type="predicted"/>
<gene>
    <name evidence="7" type="ORF">AMD01_19005</name>
</gene>
<dbReference type="Pfam" id="PF06081">
    <property type="entry name" value="ArAE_1"/>
    <property type="match status" value="1"/>
</dbReference>
<feature type="transmembrane region" description="Helical" evidence="6">
    <location>
        <begin position="93"/>
        <end position="110"/>
    </location>
</feature>
<evidence type="ECO:0000256" key="2">
    <source>
        <dbReference type="ARBA" id="ARBA00022475"/>
    </source>
</evidence>
<dbReference type="PANTHER" id="PTHR30509:SF27">
    <property type="entry name" value="UPF0421 PROTEIN YGAE"/>
    <property type="match status" value="1"/>
</dbReference>
<evidence type="ECO:0000313" key="8">
    <source>
        <dbReference type="Proteomes" id="UP000037558"/>
    </source>
</evidence>